<keyword evidence="11" id="KW-1185">Reference proteome</keyword>
<dbReference type="Proteomes" id="UP000233551">
    <property type="component" value="Unassembled WGS sequence"/>
</dbReference>
<dbReference type="STRING" id="22663.A0A218X748"/>
<comment type="caution">
    <text evidence="8">The sequence shown here is derived from an EMBL/GenBank/DDBJ whole genome shotgun (WGS) entry which is preliminary data.</text>
</comment>
<dbReference type="GO" id="GO:0003677">
    <property type="term" value="F:DNA binding"/>
    <property type="evidence" value="ECO:0007669"/>
    <property type="project" value="UniProtKB-KW"/>
</dbReference>
<sequence length="884" mass="99158">MEDGPFNTNVSGLSDLTMDLDLMDELLLEGCWLETTDAFDLLKWGSPAPDTLNYSLDNLPSQEINERLVSYSSSFQQTIQEDESKRDLSENLNIGGVDETQAEGEGSEVGRRWWIAPSVSSGPYSVKQRLMQAIRYLNECTKDKDVLIQLWVPVKSGDRNVLTTTDQPYTLDSNSESLQNYRSVSEAYQFPADEDAKEYIGMPGRVFLGKLPEWTPDVRFFRTEEYPRVSYALQCDVRGSLALPVFERGSGTCLGVVEIVSTSQKINYEPELENVCRALEAVDLRSSPSFSSPSVKACNQFYQAALPQIREHLTSICKAYRLPLALTWASCIQQGKEGRRHSSENYNLCVSTVDFACFVADERYSGFHKACSEHHLLRGQGIVGRAFMTNRSCFAADVTAFSRKEYPLSHHARMFELQCAVATPLMITSRDSPDFVLEFFLPKDCKDEDEQNRVSTSLSSFVLRAFENSQIVSSARDENCKKEETKKVPSFVSREGSEEKGLWISNMMDAQQKGKGVGVSLDYHKKPKEEFKVTNEWEETQVEVHHNFESKPGSEAGDDNSIGVSDLVGGRKLVQTRRARTEKTISLQLLRQYFAGSLKDAAKSLGVCPTTLKRICRQHGITRWPSRKIKKVGHSLRKLQLVMDSVQGAEGTIPIGSFYKSFPELKCSTNEGLKQSNQPENLCESTGLKSSPSSSCSQSSSSTTSCSSGTKQELTGTNTRSCGDSVMLEDPTGILKRVRSDAELHVSTQEEPKLLKRSQSQKTLDENLSLKRLPPLLNSNGPNSRGGSIYRVKAMFGDEKIRFSLQPKWGFRDLQLEVAKRFGIHDVSGIDLKYLDDDHEWVLLTCDADLEECVDVYKMSQVRTIRIALHRVDQSNIRYSFGSI</sequence>
<feature type="domain" description="PB1" evidence="7">
    <location>
        <begin position="789"/>
        <end position="872"/>
    </location>
</feature>
<accession>A0A218X748</accession>
<dbReference type="PROSITE" id="PS51745">
    <property type="entry name" value="PB1"/>
    <property type="match status" value="1"/>
</dbReference>
<dbReference type="SMART" id="SM00666">
    <property type="entry name" value="PB1"/>
    <property type="match status" value="1"/>
</dbReference>
<dbReference type="Pfam" id="PF02042">
    <property type="entry name" value="RWP-RK"/>
    <property type="match status" value="1"/>
</dbReference>
<evidence type="ECO:0000256" key="4">
    <source>
        <dbReference type="ARBA" id="ARBA00023242"/>
    </source>
</evidence>
<evidence type="ECO:0000313" key="9">
    <source>
        <dbReference type="EMBL" id="PKI31761.1"/>
    </source>
</evidence>
<dbReference type="GO" id="GO:0003700">
    <property type="term" value="F:DNA-binding transcription factor activity"/>
    <property type="evidence" value="ECO:0007669"/>
    <property type="project" value="InterPro"/>
</dbReference>
<dbReference type="Gene3D" id="3.10.20.90">
    <property type="entry name" value="Phosphatidylinositol 3-kinase Catalytic Subunit, Chain A, domain 1"/>
    <property type="match status" value="1"/>
</dbReference>
<dbReference type="InterPro" id="IPR053793">
    <property type="entry name" value="PB1-like"/>
</dbReference>
<feature type="compositionally biased region" description="Polar residues" evidence="5">
    <location>
        <begin position="670"/>
        <end position="684"/>
    </location>
</feature>
<dbReference type="PROSITE" id="PS51519">
    <property type="entry name" value="RWP_RK"/>
    <property type="match status" value="1"/>
</dbReference>
<dbReference type="SUPFAM" id="SSF54277">
    <property type="entry name" value="CAD &amp; PB1 domains"/>
    <property type="match status" value="1"/>
</dbReference>
<feature type="compositionally biased region" description="Polar residues" evidence="5">
    <location>
        <begin position="713"/>
        <end position="722"/>
    </location>
</feature>
<dbReference type="InterPro" id="IPR000270">
    <property type="entry name" value="PB1_dom"/>
</dbReference>
<feature type="domain" description="RWP-RK" evidence="6">
    <location>
        <begin position="571"/>
        <end position="652"/>
    </location>
</feature>
<dbReference type="Proteomes" id="UP000197138">
    <property type="component" value="Unassembled WGS sequence"/>
</dbReference>
<evidence type="ECO:0008006" key="12">
    <source>
        <dbReference type="Google" id="ProtNLM"/>
    </source>
</evidence>
<evidence type="ECO:0000256" key="5">
    <source>
        <dbReference type="SAM" id="MobiDB-lite"/>
    </source>
</evidence>
<feature type="region of interest" description="Disordered" evidence="5">
    <location>
        <begin position="670"/>
        <end position="726"/>
    </location>
</feature>
<reference evidence="10" key="1">
    <citation type="journal article" date="2017" name="Plant J.">
        <title>The pomegranate (Punica granatum L.) genome and the genomics of punicalagin biosynthesis.</title>
        <authorList>
            <person name="Qin G."/>
            <person name="Xu C."/>
            <person name="Ming R."/>
            <person name="Tang H."/>
            <person name="Guyot R."/>
            <person name="Kramer E.M."/>
            <person name="Hu Y."/>
            <person name="Yi X."/>
            <person name="Qi Y."/>
            <person name="Xu X."/>
            <person name="Gao Z."/>
            <person name="Pan H."/>
            <person name="Jian J."/>
            <person name="Tian Y."/>
            <person name="Yue Z."/>
            <person name="Xu Y."/>
        </authorList>
    </citation>
    <scope>NUCLEOTIDE SEQUENCE [LARGE SCALE GENOMIC DNA]</scope>
    <source>
        <strain evidence="10">cv. Dabenzi</strain>
    </source>
</reference>
<dbReference type="AlphaFoldDB" id="A0A218X748"/>
<dbReference type="CDD" id="cd06407">
    <property type="entry name" value="PB1_NLP"/>
    <property type="match status" value="1"/>
</dbReference>
<evidence type="ECO:0000256" key="2">
    <source>
        <dbReference type="ARBA" id="ARBA00023125"/>
    </source>
</evidence>
<reference evidence="9 11" key="3">
    <citation type="submission" date="2017-11" db="EMBL/GenBank/DDBJ databases">
        <title>De-novo sequencing of pomegranate (Punica granatum L.) genome.</title>
        <authorList>
            <person name="Akparov Z."/>
            <person name="Amiraslanov A."/>
            <person name="Hajiyeva S."/>
            <person name="Abbasov M."/>
            <person name="Kaur K."/>
            <person name="Hamwieh A."/>
            <person name="Solovyev V."/>
            <person name="Salamov A."/>
            <person name="Braich B."/>
            <person name="Kosarev P."/>
            <person name="Mahmoud A."/>
            <person name="Hajiyev E."/>
            <person name="Babayeva S."/>
            <person name="Izzatullayeva V."/>
            <person name="Mammadov A."/>
            <person name="Mammadov A."/>
            <person name="Sharifova S."/>
            <person name="Ojaghi J."/>
            <person name="Eynullazada K."/>
            <person name="Bayramov B."/>
            <person name="Abdulazimova A."/>
            <person name="Shahmuradov I."/>
        </authorList>
    </citation>
    <scope>NUCLEOTIDE SEQUENCE [LARGE SCALE GENOMIC DNA]</scope>
    <source>
        <strain evidence="9">AG2017</strain>
        <strain evidence="11">cv. AG2017</strain>
        <tissue evidence="9">Leaf</tissue>
    </source>
</reference>
<dbReference type="EMBL" id="MTKT01002229">
    <property type="protein sequence ID" value="OWM80500.1"/>
    <property type="molecule type" value="Genomic_DNA"/>
</dbReference>
<dbReference type="Pfam" id="PF00564">
    <property type="entry name" value="PB1"/>
    <property type="match status" value="1"/>
</dbReference>
<evidence type="ECO:0000256" key="1">
    <source>
        <dbReference type="ARBA" id="ARBA00023015"/>
    </source>
</evidence>
<reference evidence="8" key="2">
    <citation type="submission" date="2017-06" db="EMBL/GenBank/DDBJ databases">
        <title>The pomegranate genome and the genomics of punicalagin biosynthesis.</title>
        <authorList>
            <person name="Xu C."/>
        </authorList>
    </citation>
    <scope>NUCLEOTIDE SEQUENCE [LARGE SCALE GENOMIC DNA]</scope>
    <source>
        <tissue evidence="8">Fresh leaf</tissue>
    </source>
</reference>
<evidence type="ECO:0000313" key="8">
    <source>
        <dbReference type="EMBL" id="OWM80500.1"/>
    </source>
</evidence>
<proteinExistence type="predicted"/>
<evidence type="ECO:0000256" key="3">
    <source>
        <dbReference type="ARBA" id="ARBA00023163"/>
    </source>
</evidence>
<gene>
    <name evidence="8" type="ORF">CDL15_Pgr019780</name>
    <name evidence="9" type="ORF">CRG98_047850</name>
</gene>
<name>A0A218X748_PUNGR</name>
<evidence type="ECO:0000313" key="10">
    <source>
        <dbReference type="Proteomes" id="UP000197138"/>
    </source>
</evidence>
<dbReference type="PANTHER" id="PTHR32002">
    <property type="entry name" value="PROTEIN NLP8"/>
    <property type="match status" value="1"/>
</dbReference>
<dbReference type="InterPro" id="IPR055081">
    <property type="entry name" value="NLP1-9_GAF"/>
</dbReference>
<dbReference type="Pfam" id="PF22922">
    <property type="entry name" value="GAF_NLP"/>
    <property type="match status" value="1"/>
</dbReference>
<keyword evidence="3" id="KW-0804">Transcription</keyword>
<keyword evidence="1" id="KW-0805">Transcription regulation</keyword>
<keyword evidence="4" id="KW-0539">Nucleus</keyword>
<dbReference type="PANTHER" id="PTHR32002:SF46">
    <property type="entry name" value="PROTEIN NLP2"/>
    <property type="match status" value="1"/>
</dbReference>
<dbReference type="EMBL" id="PGOL01008419">
    <property type="protein sequence ID" value="PKI31761.1"/>
    <property type="molecule type" value="Genomic_DNA"/>
</dbReference>
<dbReference type="InterPro" id="IPR034891">
    <property type="entry name" value="PB1_NLP"/>
</dbReference>
<organism evidence="8 10">
    <name type="scientific">Punica granatum</name>
    <name type="common">Pomegranate</name>
    <dbReference type="NCBI Taxonomy" id="22663"/>
    <lineage>
        <taxon>Eukaryota</taxon>
        <taxon>Viridiplantae</taxon>
        <taxon>Streptophyta</taxon>
        <taxon>Embryophyta</taxon>
        <taxon>Tracheophyta</taxon>
        <taxon>Spermatophyta</taxon>
        <taxon>Magnoliopsida</taxon>
        <taxon>eudicotyledons</taxon>
        <taxon>Gunneridae</taxon>
        <taxon>Pentapetalae</taxon>
        <taxon>rosids</taxon>
        <taxon>malvids</taxon>
        <taxon>Myrtales</taxon>
        <taxon>Lythraceae</taxon>
        <taxon>Punica</taxon>
    </lineage>
</organism>
<dbReference type="InterPro" id="IPR003035">
    <property type="entry name" value="RWP-RK_dom"/>
</dbReference>
<protein>
    <recommendedName>
        <fullName evidence="12">Protein NLP2-like</fullName>
    </recommendedName>
</protein>
<keyword evidence="2" id="KW-0238">DNA-binding</keyword>
<evidence type="ECO:0000259" key="6">
    <source>
        <dbReference type="PROSITE" id="PS51519"/>
    </source>
</evidence>
<dbReference type="InterPro" id="IPR045012">
    <property type="entry name" value="NLP"/>
</dbReference>
<evidence type="ECO:0000313" key="11">
    <source>
        <dbReference type="Proteomes" id="UP000233551"/>
    </source>
</evidence>
<evidence type="ECO:0000259" key="7">
    <source>
        <dbReference type="PROSITE" id="PS51745"/>
    </source>
</evidence>
<feature type="compositionally biased region" description="Low complexity" evidence="5">
    <location>
        <begin position="685"/>
        <end position="712"/>
    </location>
</feature>